<keyword evidence="2" id="KW-0963">Cytoplasm</keyword>
<dbReference type="GO" id="GO:0005829">
    <property type="term" value="C:cytosol"/>
    <property type="evidence" value="ECO:0007669"/>
    <property type="project" value="TreeGrafter"/>
</dbReference>
<dbReference type="Pfam" id="PF13184">
    <property type="entry name" value="KH_NusA_1st"/>
    <property type="match status" value="1"/>
</dbReference>
<evidence type="ECO:0000313" key="9">
    <source>
        <dbReference type="EMBL" id="MPN55341.1"/>
    </source>
</evidence>
<dbReference type="InterPro" id="IPR025249">
    <property type="entry name" value="TF_NusA_KH_1st"/>
</dbReference>
<evidence type="ECO:0000256" key="5">
    <source>
        <dbReference type="ARBA" id="ARBA00023015"/>
    </source>
</evidence>
<dbReference type="PANTHER" id="PTHR22648:SF0">
    <property type="entry name" value="TRANSCRIPTION TERMINATION_ANTITERMINATION PROTEIN NUSA"/>
    <property type="match status" value="1"/>
</dbReference>
<dbReference type="CDD" id="cd22529">
    <property type="entry name" value="KH-II_NusA_rpt2"/>
    <property type="match status" value="1"/>
</dbReference>
<keyword evidence="5" id="KW-0805">Transcription regulation</keyword>
<dbReference type="GO" id="GO:0031564">
    <property type="term" value="P:transcription antitermination"/>
    <property type="evidence" value="ECO:0007669"/>
    <property type="project" value="UniProtKB-KW"/>
</dbReference>
<evidence type="ECO:0000256" key="6">
    <source>
        <dbReference type="ARBA" id="ARBA00023163"/>
    </source>
</evidence>
<sequence length="125" mass="13226">MVVQAISREAGSRTKIAVYSNDENVDPIGACVGPKGARVAAVVDELKGEKIDIIKYSSDPIQFVAEALSPADVISVQMKEDGKSCTVIVPDDQLSLAIGKEGQNARLAAKLTGFKIDIRPESQGL</sequence>
<keyword evidence="6" id="KW-0804">Transcription</keyword>
<dbReference type="InterPro" id="IPR009019">
    <property type="entry name" value="KH_sf_prok-type"/>
</dbReference>
<dbReference type="AlphaFoldDB" id="A0A645IVH8"/>
<reference evidence="9" key="1">
    <citation type="submission" date="2019-08" db="EMBL/GenBank/DDBJ databases">
        <authorList>
            <person name="Kucharzyk K."/>
            <person name="Murdoch R.W."/>
            <person name="Higgins S."/>
            <person name="Loffler F."/>
        </authorList>
    </citation>
    <scope>NUCLEOTIDE SEQUENCE</scope>
</reference>
<dbReference type="GO" id="GO:0006353">
    <property type="term" value="P:DNA-templated transcription termination"/>
    <property type="evidence" value="ECO:0007669"/>
    <property type="project" value="UniProtKB-KW"/>
</dbReference>
<keyword evidence="1" id="KW-0806">Transcription termination</keyword>
<gene>
    <name evidence="9" type="primary">nusA_36</name>
    <name evidence="9" type="ORF">SDC9_203023</name>
</gene>
<organism evidence="9">
    <name type="scientific">bioreactor metagenome</name>
    <dbReference type="NCBI Taxonomy" id="1076179"/>
    <lineage>
        <taxon>unclassified sequences</taxon>
        <taxon>metagenomes</taxon>
        <taxon>ecological metagenomes</taxon>
    </lineage>
</organism>
<evidence type="ECO:0000256" key="3">
    <source>
        <dbReference type="ARBA" id="ARBA00022814"/>
    </source>
</evidence>
<dbReference type="InterPro" id="IPR058582">
    <property type="entry name" value="KH_NusA_2nd"/>
</dbReference>
<comment type="caution">
    <text evidence="9">The sequence shown here is derived from an EMBL/GenBank/DDBJ whole genome shotgun (WGS) entry which is preliminary data.</text>
</comment>
<dbReference type="SUPFAM" id="SSF54814">
    <property type="entry name" value="Prokaryotic type KH domain (KH-domain type II)"/>
    <property type="match status" value="2"/>
</dbReference>
<dbReference type="InterPro" id="IPR030842">
    <property type="entry name" value="TF_NusA_bacterial"/>
</dbReference>
<dbReference type="InterPro" id="IPR015946">
    <property type="entry name" value="KH_dom-like_a/b"/>
</dbReference>
<dbReference type="Pfam" id="PF26594">
    <property type="entry name" value="KH_NusA_2nd"/>
    <property type="match status" value="1"/>
</dbReference>
<evidence type="ECO:0000256" key="2">
    <source>
        <dbReference type="ARBA" id="ARBA00022490"/>
    </source>
</evidence>
<dbReference type="Gene3D" id="3.30.300.20">
    <property type="match status" value="2"/>
</dbReference>
<dbReference type="EMBL" id="VSSQ01124461">
    <property type="protein sequence ID" value="MPN55341.1"/>
    <property type="molecule type" value="Genomic_DNA"/>
</dbReference>
<feature type="domain" description="Transcription factor NusA first KH" evidence="7">
    <location>
        <begin position="4"/>
        <end position="56"/>
    </location>
</feature>
<proteinExistence type="predicted"/>
<evidence type="ECO:0000256" key="1">
    <source>
        <dbReference type="ARBA" id="ARBA00022472"/>
    </source>
</evidence>
<dbReference type="PROSITE" id="PS50084">
    <property type="entry name" value="KH_TYPE_1"/>
    <property type="match status" value="1"/>
</dbReference>
<evidence type="ECO:0000256" key="4">
    <source>
        <dbReference type="ARBA" id="ARBA00022884"/>
    </source>
</evidence>
<protein>
    <submittedName>
        <fullName evidence="9">Transcription termination/antitermination protein NusA</fullName>
    </submittedName>
</protein>
<evidence type="ECO:0000259" key="7">
    <source>
        <dbReference type="Pfam" id="PF13184"/>
    </source>
</evidence>
<dbReference type="GO" id="GO:0003723">
    <property type="term" value="F:RNA binding"/>
    <property type="evidence" value="ECO:0007669"/>
    <property type="project" value="UniProtKB-KW"/>
</dbReference>
<evidence type="ECO:0000259" key="8">
    <source>
        <dbReference type="Pfam" id="PF26594"/>
    </source>
</evidence>
<dbReference type="FunFam" id="3.30.300.20:FF:000005">
    <property type="entry name" value="Transcription termination/antitermination protein NusA"/>
    <property type="match status" value="1"/>
</dbReference>
<keyword evidence="4" id="KW-0694">RNA-binding</keyword>
<accession>A0A645IVH8</accession>
<dbReference type="PANTHER" id="PTHR22648">
    <property type="entry name" value="TRANSCRIPTION TERMINATION FACTOR NUSA"/>
    <property type="match status" value="1"/>
</dbReference>
<name>A0A645IVH8_9ZZZZ</name>
<keyword evidence="3" id="KW-0889">Transcription antitermination</keyword>
<feature type="domain" description="NusA-like second KH" evidence="8">
    <location>
        <begin position="62"/>
        <end position="123"/>
    </location>
</feature>